<name>A0A1H7FBI9_9FLAO</name>
<keyword evidence="1 2" id="KW-0597">Phosphoprotein</keyword>
<reference evidence="5" key="1">
    <citation type="submission" date="2016-10" db="EMBL/GenBank/DDBJ databases">
        <authorList>
            <person name="Varghese N."/>
            <person name="Submissions S."/>
        </authorList>
    </citation>
    <scope>NUCLEOTIDE SEQUENCE [LARGE SCALE GENOMIC DNA]</scope>
    <source>
        <strain evidence="5">DSM 16471</strain>
    </source>
</reference>
<feature type="domain" description="Response regulatory" evidence="3">
    <location>
        <begin position="5"/>
        <end position="104"/>
    </location>
</feature>
<dbReference type="PANTHER" id="PTHR44591">
    <property type="entry name" value="STRESS RESPONSE REGULATOR PROTEIN 1"/>
    <property type="match status" value="1"/>
</dbReference>
<protein>
    <submittedName>
        <fullName evidence="4">Response regulator receiver domain-containing protein</fullName>
    </submittedName>
</protein>
<dbReference type="InterPro" id="IPR011006">
    <property type="entry name" value="CheY-like_superfamily"/>
</dbReference>
<gene>
    <name evidence="4" type="ORF">SAMN04488008_101109</name>
</gene>
<dbReference type="InterPro" id="IPR001789">
    <property type="entry name" value="Sig_transdc_resp-reg_receiver"/>
</dbReference>
<accession>A0A1H7FBI9</accession>
<evidence type="ECO:0000313" key="5">
    <source>
        <dbReference type="Proteomes" id="UP000198990"/>
    </source>
</evidence>
<dbReference type="Gene3D" id="3.40.50.2300">
    <property type="match status" value="1"/>
</dbReference>
<dbReference type="PROSITE" id="PS50110">
    <property type="entry name" value="RESPONSE_REGULATORY"/>
    <property type="match status" value="1"/>
</dbReference>
<sequence length="104" mass="12218">MQYDKILIIEDYRTIIENTVEFLDLEGYIPMTATNRKMGLEKVFQLVPDLILCDLLMQEMDGFEVLRTLGEHPHYKTIPFLFFSAKTEKKTNEEELMQGQSIIL</sequence>
<dbReference type="OrthoDB" id="9789181at2"/>
<dbReference type="AlphaFoldDB" id="A0A1H7FBI9"/>
<dbReference type="PANTHER" id="PTHR44591:SF3">
    <property type="entry name" value="RESPONSE REGULATORY DOMAIN-CONTAINING PROTEIN"/>
    <property type="match status" value="1"/>
</dbReference>
<organism evidence="4 5">
    <name type="scientific">Maribacter orientalis</name>
    <dbReference type="NCBI Taxonomy" id="228957"/>
    <lineage>
        <taxon>Bacteria</taxon>
        <taxon>Pseudomonadati</taxon>
        <taxon>Bacteroidota</taxon>
        <taxon>Flavobacteriia</taxon>
        <taxon>Flavobacteriales</taxon>
        <taxon>Flavobacteriaceae</taxon>
        <taxon>Maribacter</taxon>
    </lineage>
</organism>
<feature type="modified residue" description="4-aspartylphosphate" evidence="2">
    <location>
        <position position="54"/>
    </location>
</feature>
<evidence type="ECO:0000259" key="3">
    <source>
        <dbReference type="PROSITE" id="PS50110"/>
    </source>
</evidence>
<evidence type="ECO:0000256" key="1">
    <source>
        <dbReference type="ARBA" id="ARBA00022553"/>
    </source>
</evidence>
<dbReference type="GO" id="GO:0000160">
    <property type="term" value="P:phosphorelay signal transduction system"/>
    <property type="evidence" value="ECO:0007669"/>
    <property type="project" value="InterPro"/>
</dbReference>
<dbReference type="RefSeq" id="WP_091618688.1">
    <property type="nucleotide sequence ID" value="NZ_FNZN01000001.1"/>
</dbReference>
<evidence type="ECO:0000313" key="4">
    <source>
        <dbReference type="EMBL" id="SEK23471.1"/>
    </source>
</evidence>
<dbReference type="InterPro" id="IPR050595">
    <property type="entry name" value="Bact_response_regulator"/>
</dbReference>
<proteinExistence type="predicted"/>
<dbReference type="STRING" id="228957.SAMN04488008_101109"/>
<keyword evidence="5" id="KW-1185">Reference proteome</keyword>
<dbReference type="Proteomes" id="UP000198990">
    <property type="component" value="Unassembled WGS sequence"/>
</dbReference>
<dbReference type="EMBL" id="FNZN01000001">
    <property type="protein sequence ID" value="SEK23471.1"/>
    <property type="molecule type" value="Genomic_DNA"/>
</dbReference>
<evidence type="ECO:0000256" key="2">
    <source>
        <dbReference type="PROSITE-ProRule" id="PRU00169"/>
    </source>
</evidence>
<dbReference type="Pfam" id="PF00072">
    <property type="entry name" value="Response_reg"/>
    <property type="match status" value="1"/>
</dbReference>
<dbReference type="SMART" id="SM00448">
    <property type="entry name" value="REC"/>
    <property type="match status" value="1"/>
</dbReference>
<dbReference type="SUPFAM" id="SSF52172">
    <property type="entry name" value="CheY-like"/>
    <property type="match status" value="1"/>
</dbReference>